<keyword evidence="2" id="KW-1185">Reference proteome</keyword>
<accession>A0ACD3AYU6</accession>
<evidence type="ECO:0000313" key="2">
    <source>
        <dbReference type="Proteomes" id="UP000308600"/>
    </source>
</evidence>
<organism evidence="1 2">
    <name type="scientific">Pluteus cervinus</name>
    <dbReference type="NCBI Taxonomy" id="181527"/>
    <lineage>
        <taxon>Eukaryota</taxon>
        <taxon>Fungi</taxon>
        <taxon>Dikarya</taxon>
        <taxon>Basidiomycota</taxon>
        <taxon>Agaricomycotina</taxon>
        <taxon>Agaricomycetes</taxon>
        <taxon>Agaricomycetidae</taxon>
        <taxon>Agaricales</taxon>
        <taxon>Pluteineae</taxon>
        <taxon>Pluteaceae</taxon>
        <taxon>Pluteus</taxon>
    </lineage>
</organism>
<dbReference type="EMBL" id="ML208305">
    <property type="protein sequence ID" value="TFK70918.1"/>
    <property type="molecule type" value="Genomic_DNA"/>
</dbReference>
<name>A0ACD3AYU6_9AGAR</name>
<dbReference type="Proteomes" id="UP000308600">
    <property type="component" value="Unassembled WGS sequence"/>
</dbReference>
<gene>
    <name evidence="1" type="ORF">BDN72DRAFT_856552</name>
</gene>
<sequence length="626" mass="71205">MSEESFHTSSEDLPLNDIESLHQEWSSRLAEHSTGILSLPNELLVRIFGTLKDKELYSHIRTCRTFHVLSIHVLLQRHSNKHSSSGRIHIHNSPTFILPAIHGALFLDLHDISILFASHIFRFLTEARILTEIIERMTQNTRLSLNMKRVGTSSDILLFNGNVSKLVKALQGLMDAALKKGCTTLCVFSTAAFRKILVSTKSEARGQPEKEPKPDRLSGFVHQLRNMFTKSRPPKLREEVPDDANLSAAASASSNIGNDIVPIFPSHLDVFPATTTSTRDASITVSLPLLFANFFLDWTLSLFNYGSFTKLVLLTTQFGADIWHDILPRIRMDNLKHFSFSGDHIQPYDLLLFLQRHSGTLEYISLDLGRSYYPHSSWMPPSYNIVHAEITAATSRFHPPGHPEPPLHPPYSDFSDLQLLSLNSRHIPWFLDSITSDTKSTQYLPNLSDFTIKLLPDDPELDEVFESILKLTNLENPGYRCPDWLSYLRVNAKSVTAPSFHASLGAYIEKHSTDTGTVFTPKVSFPTIHKLRLGFQSMSADLDILNLIRRFLAFFPNMRHLQFGSIGRDTLKKRRGLYWQDVRVHCPKLEVVVFDGFRDPQRRWTTWLGGYIRFDNMCCLAPARIV</sequence>
<proteinExistence type="predicted"/>
<evidence type="ECO:0000313" key="1">
    <source>
        <dbReference type="EMBL" id="TFK70918.1"/>
    </source>
</evidence>
<reference evidence="1 2" key="1">
    <citation type="journal article" date="2019" name="Nat. Ecol. Evol.">
        <title>Megaphylogeny resolves global patterns of mushroom evolution.</title>
        <authorList>
            <person name="Varga T."/>
            <person name="Krizsan K."/>
            <person name="Foldi C."/>
            <person name="Dima B."/>
            <person name="Sanchez-Garcia M."/>
            <person name="Sanchez-Ramirez S."/>
            <person name="Szollosi G.J."/>
            <person name="Szarkandi J.G."/>
            <person name="Papp V."/>
            <person name="Albert L."/>
            <person name="Andreopoulos W."/>
            <person name="Angelini C."/>
            <person name="Antonin V."/>
            <person name="Barry K.W."/>
            <person name="Bougher N.L."/>
            <person name="Buchanan P."/>
            <person name="Buyck B."/>
            <person name="Bense V."/>
            <person name="Catcheside P."/>
            <person name="Chovatia M."/>
            <person name="Cooper J."/>
            <person name="Damon W."/>
            <person name="Desjardin D."/>
            <person name="Finy P."/>
            <person name="Geml J."/>
            <person name="Haridas S."/>
            <person name="Hughes K."/>
            <person name="Justo A."/>
            <person name="Karasinski D."/>
            <person name="Kautmanova I."/>
            <person name="Kiss B."/>
            <person name="Kocsube S."/>
            <person name="Kotiranta H."/>
            <person name="LaButti K.M."/>
            <person name="Lechner B.E."/>
            <person name="Liimatainen K."/>
            <person name="Lipzen A."/>
            <person name="Lukacs Z."/>
            <person name="Mihaltcheva S."/>
            <person name="Morgado L.N."/>
            <person name="Niskanen T."/>
            <person name="Noordeloos M.E."/>
            <person name="Ohm R.A."/>
            <person name="Ortiz-Santana B."/>
            <person name="Ovrebo C."/>
            <person name="Racz N."/>
            <person name="Riley R."/>
            <person name="Savchenko A."/>
            <person name="Shiryaev A."/>
            <person name="Soop K."/>
            <person name="Spirin V."/>
            <person name="Szebenyi C."/>
            <person name="Tomsovsky M."/>
            <person name="Tulloss R.E."/>
            <person name="Uehling J."/>
            <person name="Grigoriev I.V."/>
            <person name="Vagvolgyi C."/>
            <person name="Papp T."/>
            <person name="Martin F.M."/>
            <person name="Miettinen O."/>
            <person name="Hibbett D.S."/>
            <person name="Nagy L.G."/>
        </authorList>
    </citation>
    <scope>NUCLEOTIDE SEQUENCE [LARGE SCALE GENOMIC DNA]</scope>
    <source>
        <strain evidence="1 2">NL-1719</strain>
    </source>
</reference>
<protein>
    <submittedName>
        <fullName evidence="1">Uncharacterized protein</fullName>
    </submittedName>
</protein>